<reference evidence="1" key="1">
    <citation type="submission" date="2018-01" db="EMBL/GenBank/DDBJ databases">
        <authorList>
            <person name="Regsiter A."/>
            <person name="William W."/>
        </authorList>
    </citation>
    <scope>NUCLEOTIDE SEQUENCE</scope>
    <source>
        <strain evidence="1">TRIP AH-1</strain>
    </source>
</reference>
<accession>A0A445N246</accession>
<dbReference type="AlphaFoldDB" id="A0A445N246"/>
<proteinExistence type="predicted"/>
<evidence type="ECO:0000313" key="1">
    <source>
        <dbReference type="EMBL" id="SPD75777.1"/>
    </source>
</evidence>
<protein>
    <submittedName>
        <fullName evidence="1">Uncharacterized protein</fullName>
    </submittedName>
</protein>
<name>A0A445N246_9BACT</name>
<gene>
    <name evidence="1" type="ORF">PITCH_A720117</name>
</gene>
<sequence>MEFNFIVTYGEGWKCINVKFPDTPALIPDNKPFPSGELVKVASLGQAVLGSKQKAVPGWGFKMKNCTLIGSPIPTPVHGNEVKVAFNGDGLVKDIETVGGIKIDASKPVEFSKSNLTEVTQIIPIGELLVFKTSDGMLIRCLNFDGQIVKSLPSAE</sequence>
<dbReference type="EMBL" id="OJIN01000217">
    <property type="protein sequence ID" value="SPD75777.1"/>
    <property type="molecule type" value="Genomic_DNA"/>
</dbReference>
<organism evidence="1">
    <name type="scientific">uncultured Desulfobacterium sp</name>
    <dbReference type="NCBI Taxonomy" id="201089"/>
    <lineage>
        <taxon>Bacteria</taxon>
        <taxon>Pseudomonadati</taxon>
        <taxon>Thermodesulfobacteriota</taxon>
        <taxon>Desulfobacteria</taxon>
        <taxon>Desulfobacterales</taxon>
        <taxon>Desulfobacteriaceae</taxon>
        <taxon>Desulfobacterium</taxon>
        <taxon>environmental samples</taxon>
    </lineage>
</organism>